<name>A0A8S1H2V4_9PELO</name>
<reference evidence="2" key="1">
    <citation type="submission" date="2020-10" db="EMBL/GenBank/DDBJ databases">
        <authorList>
            <person name="Kikuchi T."/>
        </authorList>
    </citation>
    <scope>NUCLEOTIDE SEQUENCE</scope>
    <source>
        <strain evidence="2">NKZ352</strain>
    </source>
</reference>
<feature type="domain" description="Acid ceramidase N-terminal" evidence="1">
    <location>
        <begin position="43"/>
        <end position="79"/>
    </location>
</feature>
<comment type="caution">
    <text evidence="2">The sequence shown here is derived from an EMBL/GenBank/DDBJ whole genome shotgun (WGS) entry which is preliminary data.</text>
</comment>
<accession>A0A8S1H2V4</accession>
<dbReference type="Proteomes" id="UP000835052">
    <property type="component" value="Unassembled WGS sequence"/>
</dbReference>
<dbReference type="Pfam" id="PF15508">
    <property type="entry name" value="NAAA-beta"/>
    <property type="match status" value="1"/>
</dbReference>
<organism evidence="2 3">
    <name type="scientific">Caenorhabditis auriculariae</name>
    <dbReference type="NCBI Taxonomy" id="2777116"/>
    <lineage>
        <taxon>Eukaryota</taxon>
        <taxon>Metazoa</taxon>
        <taxon>Ecdysozoa</taxon>
        <taxon>Nematoda</taxon>
        <taxon>Chromadorea</taxon>
        <taxon>Rhabditida</taxon>
        <taxon>Rhabditina</taxon>
        <taxon>Rhabditomorpha</taxon>
        <taxon>Rhabditoidea</taxon>
        <taxon>Rhabditidae</taxon>
        <taxon>Peloderinae</taxon>
        <taxon>Caenorhabditis</taxon>
    </lineage>
</organism>
<dbReference type="AlphaFoldDB" id="A0A8S1H2V4"/>
<sequence>MALNLIHLKATSARINHKKHLRMKVLLLLWTSLATVILADEHPVRRFTVDLDRPPSERWNDVIDAHLDAIPAVVAEAKSEQYGGQLVQGWASDLTWAWSPLDNELRIETLWMYRPRQPRKSSSKFSQRGYSRAQSLRLATGGVV</sequence>
<evidence type="ECO:0000313" key="2">
    <source>
        <dbReference type="EMBL" id="CAD6187730.1"/>
    </source>
</evidence>
<gene>
    <name evidence="2" type="ORF">CAUJ_LOCUS3649</name>
</gene>
<evidence type="ECO:0000259" key="1">
    <source>
        <dbReference type="Pfam" id="PF15508"/>
    </source>
</evidence>
<evidence type="ECO:0000313" key="3">
    <source>
        <dbReference type="Proteomes" id="UP000835052"/>
    </source>
</evidence>
<proteinExistence type="predicted"/>
<dbReference type="InterPro" id="IPR029130">
    <property type="entry name" value="Acid_ceramidase_N"/>
</dbReference>
<protein>
    <recommendedName>
        <fullName evidence="1">Acid ceramidase N-terminal domain-containing protein</fullName>
    </recommendedName>
</protein>
<keyword evidence="3" id="KW-1185">Reference proteome</keyword>
<dbReference type="EMBL" id="CAJGYM010000007">
    <property type="protein sequence ID" value="CAD6187730.1"/>
    <property type="molecule type" value="Genomic_DNA"/>
</dbReference>